<keyword evidence="4" id="KW-1185">Reference proteome</keyword>
<dbReference type="RefSeq" id="WP_343251913.1">
    <property type="nucleotide sequence ID" value="NZ_BAAAVQ010000126.1"/>
</dbReference>
<dbReference type="InterPro" id="IPR000551">
    <property type="entry name" value="MerR-type_HTH_dom"/>
</dbReference>
<organism evidence="3 4">
    <name type="scientific">Glutamicibacter bergerei</name>
    <dbReference type="NCBI Taxonomy" id="256702"/>
    <lineage>
        <taxon>Bacteria</taxon>
        <taxon>Bacillati</taxon>
        <taxon>Actinomycetota</taxon>
        <taxon>Actinomycetes</taxon>
        <taxon>Micrococcales</taxon>
        <taxon>Micrococcaceae</taxon>
        <taxon>Glutamicibacter</taxon>
    </lineage>
</organism>
<proteinExistence type="predicted"/>
<evidence type="ECO:0000256" key="1">
    <source>
        <dbReference type="ARBA" id="ARBA00023125"/>
    </source>
</evidence>
<dbReference type="Pfam" id="PF13411">
    <property type="entry name" value="MerR_1"/>
    <property type="match status" value="1"/>
</dbReference>
<evidence type="ECO:0000313" key="3">
    <source>
        <dbReference type="EMBL" id="MFC4718084.1"/>
    </source>
</evidence>
<comment type="caution">
    <text evidence="3">The sequence shown here is derived from an EMBL/GenBank/DDBJ whole genome shotgun (WGS) entry which is preliminary data.</text>
</comment>
<gene>
    <name evidence="3" type="ORF">ACFO7V_18345</name>
</gene>
<accession>A0ABV9MSR2</accession>
<evidence type="ECO:0000259" key="2">
    <source>
        <dbReference type="PROSITE" id="PS50937"/>
    </source>
</evidence>
<dbReference type="Gene3D" id="1.10.1660.10">
    <property type="match status" value="1"/>
</dbReference>
<reference evidence="4" key="1">
    <citation type="journal article" date="2019" name="Int. J. Syst. Evol. Microbiol.">
        <title>The Global Catalogue of Microorganisms (GCM) 10K type strain sequencing project: providing services to taxonomists for standard genome sequencing and annotation.</title>
        <authorList>
            <consortium name="The Broad Institute Genomics Platform"/>
            <consortium name="The Broad Institute Genome Sequencing Center for Infectious Disease"/>
            <person name="Wu L."/>
            <person name="Ma J."/>
        </authorList>
    </citation>
    <scope>NUCLEOTIDE SEQUENCE [LARGE SCALE GENOMIC DNA]</scope>
    <source>
        <strain evidence="4">CGMCC 1.12849</strain>
    </source>
</reference>
<name>A0ABV9MSR2_9MICC</name>
<protein>
    <submittedName>
        <fullName evidence="3">MerR family transcriptional regulator</fullName>
    </submittedName>
</protein>
<dbReference type="InterPro" id="IPR047057">
    <property type="entry name" value="MerR_fam"/>
</dbReference>
<dbReference type="PROSITE" id="PS50937">
    <property type="entry name" value="HTH_MERR_2"/>
    <property type="match status" value="1"/>
</dbReference>
<feature type="domain" description="HTH merR-type" evidence="2">
    <location>
        <begin position="32"/>
        <end position="100"/>
    </location>
</feature>
<evidence type="ECO:0000313" key="4">
    <source>
        <dbReference type="Proteomes" id="UP001595884"/>
    </source>
</evidence>
<dbReference type="SUPFAM" id="SSF46955">
    <property type="entry name" value="Putative DNA-binding domain"/>
    <property type="match status" value="1"/>
</dbReference>
<dbReference type="EMBL" id="JBHSHE010000092">
    <property type="protein sequence ID" value="MFC4718084.1"/>
    <property type="molecule type" value="Genomic_DNA"/>
</dbReference>
<sequence length="147" mass="16045">MTRSCRTGAVSGCCVVMLDRLGPDINVRGKRPMRIGQLSEATGASPRSLRYYEEQHLLVSTRSSSGQRIYTDEAVERVALIRDLFQAGLCSSTIADILPCMTDTASQTPILRARLISERARISDQIEAMGKTLKAMDSVLGNLPLDA</sequence>
<dbReference type="PANTHER" id="PTHR30204:SF97">
    <property type="entry name" value="MERR FAMILY REGULATORY PROTEIN"/>
    <property type="match status" value="1"/>
</dbReference>
<dbReference type="PRINTS" id="PR00040">
    <property type="entry name" value="HTHMERR"/>
</dbReference>
<dbReference type="Proteomes" id="UP001595884">
    <property type="component" value="Unassembled WGS sequence"/>
</dbReference>
<dbReference type="InterPro" id="IPR009061">
    <property type="entry name" value="DNA-bd_dom_put_sf"/>
</dbReference>
<dbReference type="SMART" id="SM00422">
    <property type="entry name" value="HTH_MERR"/>
    <property type="match status" value="1"/>
</dbReference>
<keyword evidence="1" id="KW-0238">DNA-binding</keyword>
<dbReference type="PANTHER" id="PTHR30204">
    <property type="entry name" value="REDOX-CYCLING DRUG-SENSING TRANSCRIPTIONAL ACTIVATOR SOXR"/>
    <property type="match status" value="1"/>
</dbReference>